<comment type="similarity">
    <text evidence="2">Belongs to the GSP G family.</text>
</comment>
<dbReference type="Gene3D" id="3.30.700.10">
    <property type="entry name" value="Glycoprotein, Type 4 Pilin"/>
    <property type="match status" value="1"/>
</dbReference>
<evidence type="ECO:0000256" key="5">
    <source>
        <dbReference type="ARBA" id="ARBA00022481"/>
    </source>
</evidence>
<dbReference type="Proteomes" id="UP000664349">
    <property type="component" value="Unassembled WGS sequence"/>
</dbReference>
<proteinExistence type="inferred from homology"/>
<organism evidence="12 13">
    <name type="scientific">Chromobacterium haemolyticum</name>
    <dbReference type="NCBI Taxonomy" id="394935"/>
    <lineage>
        <taxon>Bacteria</taxon>
        <taxon>Pseudomonadati</taxon>
        <taxon>Pseudomonadota</taxon>
        <taxon>Betaproteobacteria</taxon>
        <taxon>Neisseriales</taxon>
        <taxon>Chromobacteriaceae</taxon>
        <taxon>Chromobacterium</taxon>
    </lineage>
</organism>
<accession>A0ABS3GLB7</accession>
<keyword evidence="7 10" id="KW-0812">Transmembrane</keyword>
<sequence>MTTMNAGRRSAGQGGFTLLELLVVLLIIALLAGYVGPKLFSQVDKAKVKATQAQMKTLGDALAQYRLDVGVYPSAEQGLEALVKAPPGVAGWHGPYLAKDVPMDAWGRPYQWRVPGRDADAEAEIVSLGEAGRTGGDGELAHAL</sequence>
<dbReference type="InterPro" id="IPR013545">
    <property type="entry name" value="T2SS_protein-GspG_C"/>
</dbReference>
<evidence type="ECO:0000313" key="13">
    <source>
        <dbReference type="Proteomes" id="UP000664349"/>
    </source>
</evidence>
<dbReference type="InterPro" id="IPR012902">
    <property type="entry name" value="N_methyl_site"/>
</dbReference>
<dbReference type="RefSeq" id="WP_051002556.1">
    <property type="nucleotide sequence ID" value="NZ_AP019312.1"/>
</dbReference>
<evidence type="ECO:0000256" key="2">
    <source>
        <dbReference type="ARBA" id="ARBA00009984"/>
    </source>
</evidence>
<comment type="subcellular location">
    <subcellularLocation>
        <location evidence="1">Cell inner membrane</location>
        <topology evidence="1">Single-pass membrane protein</topology>
    </subcellularLocation>
</comment>
<dbReference type="SUPFAM" id="SSF54523">
    <property type="entry name" value="Pili subunits"/>
    <property type="match status" value="1"/>
</dbReference>
<evidence type="ECO:0000256" key="3">
    <source>
        <dbReference type="ARBA" id="ARBA00020042"/>
    </source>
</evidence>
<evidence type="ECO:0000259" key="11">
    <source>
        <dbReference type="Pfam" id="PF08334"/>
    </source>
</evidence>
<dbReference type="Pfam" id="PF08334">
    <property type="entry name" value="T2SSG"/>
    <property type="match status" value="1"/>
</dbReference>
<dbReference type="PANTHER" id="PTHR30093">
    <property type="entry name" value="GENERAL SECRETION PATHWAY PROTEIN G"/>
    <property type="match status" value="1"/>
</dbReference>
<evidence type="ECO:0000256" key="6">
    <source>
        <dbReference type="ARBA" id="ARBA00022519"/>
    </source>
</evidence>
<evidence type="ECO:0000256" key="8">
    <source>
        <dbReference type="ARBA" id="ARBA00022989"/>
    </source>
</evidence>
<keyword evidence="13" id="KW-1185">Reference proteome</keyword>
<dbReference type="Pfam" id="PF07963">
    <property type="entry name" value="N_methyl"/>
    <property type="match status" value="1"/>
</dbReference>
<dbReference type="NCBIfam" id="TIGR01710">
    <property type="entry name" value="typeII_sec_gspG"/>
    <property type="match status" value="1"/>
</dbReference>
<evidence type="ECO:0000256" key="4">
    <source>
        <dbReference type="ARBA" id="ARBA00022475"/>
    </source>
</evidence>
<dbReference type="NCBIfam" id="TIGR02532">
    <property type="entry name" value="IV_pilin_GFxxxE"/>
    <property type="match status" value="1"/>
</dbReference>
<keyword evidence="6" id="KW-0997">Cell inner membrane</keyword>
<dbReference type="PANTHER" id="PTHR30093:SF45">
    <property type="entry name" value="TYPE II SECRETION SYSTEM CORE PROTEIN G"/>
    <property type="match status" value="1"/>
</dbReference>
<comment type="caution">
    <text evidence="12">The sequence shown here is derived from an EMBL/GenBank/DDBJ whole genome shotgun (WGS) entry which is preliminary data.</text>
</comment>
<gene>
    <name evidence="12" type="primary">gspG</name>
    <name evidence="12" type="ORF">J1C50_09910</name>
</gene>
<protein>
    <recommendedName>
        <fullName evidence="3">Type II secretion system core protein G</fullName>
    </recommendedName>
</protein>
<dbReference type="InterPro" id="IPR000983">
    <property type="entry name" value="Bac_GSPG_pilin"/>
</dbReference>
<keyword evidence="5" id="KW-0488">Methylation</keyword>
<dbReference type="EMBL" id="JAFLRD010000007">
    <property type="protein sequence ID" value="MBO0415831.1"/>
    <property type="molecule type" value="Genomic_DNA"/>
</dbReference>
<feature type="transmembrane region" description="Helical" evidence="10">
    <location>
        <begin position="15"/>
        <end position="35"/>
    </location>
</feature>
<evidence type="ECO:0000256" key="7">
    <source>
        <dbReference type="ARBA" id="ARBA00022692"/>
    </source>
</evidence>
<evidence type="ECO:0000256" key="1">
    <source>
        <dbReference type="ARBA" id="ARBA00004377"/>
    </source>
</evidence>
<name>A0ABS3GLB7_9NEIS</name>
<dbReference type="GeneID" id="58558599"/>
<keyword evidence="4" id="KW-1003">Cell membrane</keyword>
<dbReference type="PRINTS" id="PR00813">
    <property type="entry name" value="BCTERIALGSPG"/>
</dbReference>
<keyword evidence="8 10" id="KW-1133">Transmembrane helix</keyword>
<dbReference type="InterPro" id="IPR045584">
    <property type="entry name" value="Pilin-like"/>
</dbReference>
<reference evidence="12 13" key="1">
    <citation type="submission" date="2021-03" db="EMBL/GenBank/DDBJ databases">
        <title>First Case of infection caused by Chromobacterium haemolyticum derived from water in China.</title>
        <authorList>
            <person name="Chen J."/>
            <person name="Liu C."/>
        </authorList>
    </citation>
    <scope>NUCLEOTIDE SEQUENCE [LARGE SCALE GENOMIC DNA]</scope>
    <source>
        <strain evidence="12 13">WJ-5</strain>
    </source>
</reference>
<keyword evidence="9 10" id="KW-0472">Membrane</keyword>
<evidence type="ECO:0000256" key="10">
    <source>
        <dbReference type="SAM" id="Phobius"/>
    </source>
</evidence>
<evidence type="ECO:0000313" key="12">
    <source>
        <dbReference type="EMBL" id="MBO0415831.1"/>
    </source>
</evidence>
<dbReference type="InterPro" id="IPR010054">
    <property type="entry name" value="Type2_sec_GspG"/>
</dbReference>
<evidence type="ECO:0000256" key="9">
    <source>
        <dbReference type="ARBA" id="ARBA00023136"/>
    </source>
</evidence>
<feature type="domain" description="Type II secretion system protein GspG C-terminal" evidence="11">
    <location>
        <begin position="38"/>
        <end position="140"/>
    </location>
</feature>